<evidence type="ECO:0000256" key="1">
    <source>
        <dbReference type="ARBA" id="ARBA00004651"/>
    </source>
</evidence>
<dbReference type="GO" id="GO:0005886">
    <property type="term" value="C:plasma membrane"/>
    <property type="evidence" value="ECO:0007669"/>
    <property type="project" value="UniProtKB-SubCell"/>
</dbReference>
<dbReference type="EC" id="1.9.3.1" evidence="7"/>
<feature type="transmembrane region" description="Helical" evidence="6">
    <location>
        <begin position="27"/>
        <end position="47"/>
    </location>
</feature>
<dbReference type="AlphaFoldDB" id="A0A377FUT1"/>
<evidence type="ECO:0000256" key="4">
    <source>
        <dbReference type="ARBA" id="ARBA00022989"/>
    </source>
</evidence>
<evidence type="ECO:0000256" key="5">
    <source>
        <dbReference type="ARBA" id="ARBA00023136"/>
    </source>
</evidence>
<dbReference type="Pfam" id="PF03626">
    <property type="entry name" value="COX4_pro"/>
    <property type="match status" value="1"/>
</dbReference>
<name>A0A377FUT1_9BACL</name>
<sequence length="109" mass="12635">MEKRPMNESHKQLELEVKAESRREYQLQLISFAMMILLTFVAFGAVYAELMPVWAAGGFLIILAIIQVFLQLYIFMHMNNRGNTWIVGMMWLGIFVAIITVAALRLLIW</sequence>
<evidence type="ECO:0000256" key="2">
    <source>
        <dbReference type="ARBA" id="ARBA00022475"/>
    </source>
</evidence>
<reference evidence="7 8" key="1">
    <citation type="submission" date="2018-06" db="EMBL/GenBank/DDBJ databases">
        <authorList>
            <consortium name="Pathogen Informatics"/>
            <person name="Doyle S."/>
        </authorList>
    </citation>
    <scope>NUCLEOTIDE SEQUENCE [LARGE SCALE GENOMIC DNA]</scope>
    <source>
        <strain evidence="7 8">NCTC13163</strain>
    </source>
</reference>
<dbReference type="OrthoDB" id="2989516at2"/>
<gene>
    <name evidence="7" type="primary">caaD</name>
    <name evidence="7" type="ORF">NCTC13163_01944</name>
</gene>
<dbReference type="STRING" id="1397694.GCA_000702585_02437"/>
<organism evidence="7 8">
    <name type="scientific">Exiguobacterium aurantiacum</name>
    <dbReference type="NCBI Taxonomy" id="33987"/>
    <lineage>
        <taxon>Bacteria</taxon>
        <taxon>Bacillati</taxon>
        <taxon>Bacillota</taxon>
        <taxon>Bacilli</taxon>
        <taxon>Bacillales</taxon>
        <taxon>Bacillales Family XII. Incertae Sedis</taxon>
        <taxon>Exiguobacterium</taxon>
    </lineage>
</organism>
<feature type="transmembrane region" description="Helical" evidence="6">
    <location>
        <begin position="53"/>
        <end position="74"/>
    </location>
</feature>
<keyword evidence="2" id="KW-1003">Cell membrane</keyword>
<proteinExistence type="predicted"/>
<accession>A0A377FUT1</accession>
<evidence type="ECO:0000313" key="7">
    <source>
        <dbReference type="EMBL" id="STO08571.1"/>
    </source>
</evidence>
<comment type="subcellular location">
    <subcellularLocation>
        <location evidence="1">Cell membrane</location>
        <topology evidence="1">Multi-pass membrane protein</topology>
    </subcellularLocation>
</comment>
<evidence type="ECO:0000256" key="3">
    <source>
        <dbReference type="ARBA" id="ARBA00022692"/>
    </source>
</evidence>
<dbReference type="GO" id="GO:0016491">
    <property type="term" value="F:oxidoreductase activity"/>
    <property type="evidence" value="ECO:0007669"/>
    <property type="project" value="UniProtKB-KW"/>
</dbReference>
<dbReference type="RefSeq" id="WP_029335486.1">
    <property type="nucleotide sequence ID" value="NZ_UGGP01000001.1"/>
</dbReference>
<dbReference type="EMBL" id="UGGP01000001">
    <property type="protein sequence ID" value="STO08571.1"/>
    <property type="molecule type" value="Genomic_DNA"/>
</dbReference>
<feature type="transmembrane region" description="Helical" evidence="6">
    <location>
        <begin position="86"/>
        <end position="108"/>
    </location>
</feature>
<evidence type="ECO:0000313" key="8">
    <source>
        <dbReference type="Proteomes" id="UP000254060"/>
    </source>
</evidence>
<keyword evidence="7" id="KW-0560">Oxidoreductase</keyword>
<dbReference type="InterPro" id="IPR005171">
    <property type="entry name" value="Cyt_c_oxidase_su4_prok"/>
</dbReference>
<keyword evidence="3 6" id="KW-0812">Transmembrane</keyword>
<dbReference type="Proteomes" id="UP000254060">
    <property type="component" value="Unassembled WGS sequence"/>
</dbReference>
<keyword evidence="5 6" id="KW-0472">Membrane</keyword>
<keyword evidence="4 6" id="KW-1133">Transmembrane helix</keyword>
<protein>
    <submittedName>
        <fullName evidence="7">Cytochrome c oxidase subunit 4B</fullName>
        <ecNumber evidence="7">1.9.3.1</ecNumber>
    </submittedName>
</protein>
<evidence type="ECO:0000256" key="6">
    <source>
        <dbReference type="SAM" id="Phobius"/>
    </source>
</evidence>